<proteinExistence type="inferred from homology"/>
<evidence type="ECO:0000256" key="1">
    <source>
        <dbReference type="ARBA" id="ARBA00006479"/>
    </source>
</evidence>
<keyword evidence="2" id="KW-0808">Transferase</keyword>
<dbReference type="AlphaFoldDB" id="A0A1C3UG86"/>
<dbReference type="SUPFAM" id="SSF53067">
    <property type="entry name" value="Actin-like ATPase domain"/>
    <property type="match status" value="1"/>
</dbReference>
<dbReference type="InterPro" id="IPR000600">
    <property type="entry name" value="ROK"/>
</dbReference>
<dbReference type="InterPro" id="IPR011991">
    <property type="entry name" value="ArsR-like_HTH"/>
</dbReference>
<organism evidence="2 3">
    <name type="scientific">Rhizobium lusitanum</name>
    <dbReference type="NCBI Taxonomy" id="293958"/>
    <lineage>
        <taxon>Bacteria</taxon>
        <taxon>Pseudomonadati</taxon>
        <taxon>Pseudomonadota</taxon>
        <taxon>Alphaproteobacteria</taxon>
        <taxon>Hyphomicrobiales</taxon>
        <taxon>Rhizobiaceae</taxon>
        <taxon>Rhizobium/Agrobacterium group</taxon>
        <taxon>Rhizobium</taxon>
    </lineage>
</organism>
<dbReference type="PANTHER" id="PTHR18964">
    <property type="entry name" value="ROK (REPRESSOR, ORF, KINASE) FAMILY"/>
    <property type="match status" value="1"/>
</dbReference>
<sequence>MRYLRTGPRRAQVPLTDIKRGKTVGLRSGEIADRNIRVILEAIRRHGPLTRLELGQHCGLSGPGITNILRRLADDGLISSNRRNHHVGGASSSEFALRPEGAFSIGIRLRPSHGEIVLIDLSGQVHERRTFSVMDTAVDTAKTAVDDLMQGEAKSLRIVGLGIAANGWTDEQTDRLAAMVTLPRIFVENECTAALLAERTMGNAVPLDALAMIIIDEDVQAGYLIRGIPFSGVHGRAGSIGEMHTGADNVPLNGAVGFGALRAVLSQEDFERTREGRELPRSPALDKWVRSAAGHLLDPILAIAGFIAPSTIMIGGDLPRGLIESLIHQLSIERRDTTVRPFLTPWISPMKPASFSGGGIALGAALLPFLDTLLPPPAAG</sequence>
<dbReference type="OrthoDB" id="8403448at2"/>
<dbReference type="Pfam" id="PF13412">
    <property type="entry name" value="HTH_24"/>
    <property type="match status" value="1"/>
</dbReference>
<dbReference type="Gene3D" id="3.30.420.40">
    <property type="match status" value="2"/>
</dbReference>
<dbReference type="Gene3D" id="1.10.10.10">
    <property type="entry name" value="Winged helix-like DNA-binding domain superfamily/Winged helix DNA-binding domain"/>
    <property type="match status" value="1"/>
</dbReference>
<dbReference type="EMBL" id="FMAF01000002">
    <property type="protein sequence ID" value="SCB14536.1"/>
    <property type="molecule type" value="Genomic_DNA"/>
</dbReference>
<name>A0A1C3UG86_9HYPH</name>
<dbReference type="GO" id="GO:0016301">
    <property type="term" value="F:kinase activity"/>
    <property type="evidence" value="ECO:0007669"/>
    <property type="project" value="UniProtKB-KW"/>
</dbReference>
<dbReference type="InterPro" id="IPR036388">
    <property type="entry name" value="WH-like_DNA-bd_sf"/>
</dbReference>
<accession>A0A1C3UG86</accession>
<keyword evidence="2" id="KW-0418">Kinase</keyword>
<dbReference type="SUPFAM" id="SSF46785">
    <property type="entry name" value="Winged helix' DNA-binding domain"/>
    <property type="match status" value="1"/>
</dbReference>
<comment type="similarity">
    <text evidence="1">Belongs to the ROK (NagC/XylR) family.</text>
</comment>
<gene>
    <name evidence="2" type="ORF">GA0061101_102348</name>
</gene>
<dbReference type="CDD" id="cd00090">
    <property type="entry name" value="HTH_ARSR"/>
    <property type="match status" value="1"/>
</dbReference>
<dbReference type="RefSeq" id="WP_092573157.1">
    <property type="nucleotide sequence ID" value="NZ_FMAF01000002.1"/>
</dbReference>
<reference evidence="3" key="1">
    <citation type="submission" date="2016-08" db="EMBL/GenBank/DDBJ databases">
        <authorList>
            <person name="Varghese N."/>
            <person name="Submissions Spin"/>
        </authorList>
    </citation>
    <scope>NUCLEOTIDE SEQUENCE [LARGE SCALE GENOMIC DNA]</scope>
    <source>
        <strain evidence="3">P1-7</strain>
    </source>
</reference>
<protein>
    <submittedName>
        <fullName evidence="2">Sugar kinase of the NBD/HSP70 family, may contain an N-terminal HTH domain</fullName>
    </submittedName>
</protein>
<evidence type="ECO:0000313" key="3">
    <source>
        <dbReference type="Proteomes" id="UP000199205"/>
    </source>
</evidence>
<dbReference type="InterPro" id="IPR036390">
    <property type="entry name" value="WH_DNA-bd_sf"/>
</dbReference>
<dbReference type="Proteomes" id="UP000199205">
    <property type="component" value="Unassembled WGS sequence"/>
</dbReference>
<evidence type="ECO:0000313" key="2">
    <source>
        <dbReference type="EMBL" id="SCB14536.1"/>
    </source>
</evidence>
<dbReference type="InterPro" id="IPR043129">
    <property type="entry name" value="ATPase_NBD"/>
</dbReference>
<dbReference type="GO" id="GO:0006355">
    <property type="term" value="P:regulation of DNA-templated transcription"/>
    <property type="evidence" value="ECO:0007669"/>
    <property type="project" value="UniProtKB-ARBA"/>
</dbReference>
<dbReference type="PANTHER" id="PTHR18964:SF149">
    <property type="entry name" value="BIFUNCTIONAL UDP-N-ACETYLGLUCOSAMINE 2-EPIMERASE_N-ACETYLMANNOSAMINE KINASE"/>
    <property type="match status" value="1"/>
</dbReference>